<feature type="region of interest" description="Disordered" evidence="1">
    <location>
        <begin position="23"/>
        <end position="54"/>
    </location>
</feature>
<evidence type="ECO:0000256" key="1">
    <source>
        <dbReference type="SAM" id="MobiDB-lite"/>
    </source>
</evidence>
<sequence length="126" mass="13874">LDAETDRAAYEEALREAESIIRAATPVDQGSPNSKSVRGRKSGRRAYVSKPSPSASGFCIRCGTGTDYDTAKPYCGKCFRQWLRFKSPAYADDRCHGCGAENEKAFSLEKPECYPCYKRNAKAAMA</sequence>
<proteinExistence type="predicted"/>
<gene>
    <name evidence="2" type="ORF">RM540_06085</name>
</gene>
<comment type="caution">
    <text evidence="2">The sequence shown here is derived from an EMBL/GenBank/DDBJ whole genome shotgun (WGS) entry which is preliminary data.</text>
</comment>
<evidence type="ECO:0000313" key="2">
    <source>
        <dbReference type="EMBL" id="MDT0631315.1"/>
    </source>
</evidence>
<accession>A0ABU3BPW4</accession>
<name>A0ABU3BPW4_9BACT</name>
<evidence type="ECO:0000313" key="3">
    <source>
        <dbReference type="Proteomes" id="UP001267426"/>
    </source>
</evidence>
<feature type="non-terminal residue" evidence="2">
    <location>
        <position position="1"/>
    </location>
</feature>
<reference evidence="2 3" key="1">
    <citation type="submission" date="2023-09" db="EMBL/GenBank/DDBJ databases">
        <authorList>
            <person name="Rey-Velasco X."/>
        </authorList>
    </citation>
    <scope>NUCLEOTIDE SEQUENCE [LARGE SCALE GENOMIC DNA]</scope>
    <source>
        <strain evidence="2 3">F394</strain>
    </source>
</reference>
<keyword evidence="3" id="KW-1185">Reference proteome</keyword>
<dbReference type="Proteomes" id="UP001267426">
    <property type="component" value="Unassembled WGS sequence"/>
</dbReference>
<protein>
    <submittedName>
        <fullName evidence="2">Uncharacterized protein</fullName>
    </submittedName>
</protein>
<organism evidence="2 3">
    <name type="scientific">Rubrivirga litoralis</name>
    <dbReference type="NCBI Taxonomy" id="3075598"/>
    <lineage>
        <taxon>Bacteria</taxon>
        <taxon>Pseudomonadati</taxon>
        <taxon>Rhodothermota</taxon>
        <taxon>Rhodothermia</taxon>
        <taxon>Rhodothermales</taxon>
        <taxon>Rubricoccaceae</taxon>
        <taxon>Rubrivirga</taxon>
    </lineage>
</organism>
<dbReference type="EMBL" id="JAVRHT010000011">
    <property type="protein sequence ID" value="MDT0631315.1"/>
    <property type="molecule type" value="Genomic_DNA"/>
</dbReference>